<organism evidence="2 3">
    <name type="scientific">Microbacterium pullorum</name>
    <dbReference type="NCBI Taxonomy" id="2762236"/>
    <lineage>
        <taxon>Bacteria</taxon>
        <taxon>Bacillati</taxon>
        <taxon>Actinomycetota</taxon>
        <taxon>Actinomycetes</taxon>
        <taxon>Micrococcales</taxon>
        <taxon>Microbacteriaceae</taxon>
        <taxon>Microbacterium</taxon>
    </lineage>
</organism>
<name>A0ABR8S5P7_9MICO</name>
<dbReference type="EMBL" id="JACSQP010000013">
    <property type="protein sequence ID" value="MBD7958808.1"/>
    <property type="molecule type" value="Genomic_DNA"/>
</dbReference>
<evidence type="ECO:0000313" key="3">
    <source>
        <dbReference type="Proteomes" id="UP000648352"/>
    </source>
</evidence>
<dbReference type="Pfam" id="PF16316">
    <property type="entry name" value="DUF4956"/>
    <property type="match status" value="1"/>
</dbReference>
<feature type="transmembrane region" description="Helical" evidence="1">
    <location>
        <begin position="31"/>
        <end position="48"/>
    </location>
</feature>
<dbReference type="InterPro" id="IPR032531">
    <property type="entry name" value="DUF4956"/>
</dbReference>
<keyword evidence="3" id="KW-1185">Reference proteome</keyword>
<evidence type="ECO:0000256" key="1">
    <source>
        <dbReference type="SAM" id="Phobius"/>
    </source>
</evidence>
<keyword evidence="1" id="KW-0812">Transmembrane</keyword>
<keyword evidence="1" id="KW-0472">Membrane</keyword>
<evidence type="ECO:0000313" key="2">
    <source>
        <dbReference type="EMBL" id="MBD7958808.1"/>
    </source>
</evidence>
<comment type="caution">
    <text evidence="2">The sequence shown here is derived from an EMBL/GenBank/DDBJ whole genome shotgun (WGS) entry which is preliminary data.</text>
</comment>
<sequence length="189" mass="20227">MDIVAAIALDLVAIFVLAYAVYFPRHRRRDLAIAFVGINVGVVAVSMVLGSTTIGAGLGLGLFGVLSIIRLRSSEIDQSEIAYYFAALAIGLVCGLSTTFSWLSVGLVTLIVAVLAVVDSPAMLRRSREQSMVLDRAYTDERAATAAVEQLLGCPVHGITIRCVDLVSDTTTVDVRFAQPREPRGVMAR</sequence>
<gene>
    <name evidence="2" type="ORF">H9651_14290</name>
</gene>
<proteinExistence type="predicted"/>
<keyword evidence="1" id="KW-1133">Transmembrane helix</keyword>
<protein>
    <submittedName>
        <fullName evidence="2">DUF4956 domain-containing protein</fullName>
    </submittedName>
</protein>
<reference evidence="2 3" key="1">
    <citation type="submission" date="2020-08" db="EMBL/GenBank/DDBJ databases">
        <title>A Genomic Blueprint of the Chicken Gut Microbiome.</title>
        <authorList>
            <person name="Gilroy R."/>
            <person name="Ravi A."/>
            <person name="Getino M."/>
            <person name="Pursley I."/>
            <person name="Horton D.L."/>
            <person name="Alikhan N.-F."/>
            <person name="Baker D."/>
            <person name="Gharbi K."/>
            <person name="Hall N."/>
            <person name="Watson M."/>
            <person name="Adriaenssens E.M."/>
            <person name="Foster-Nyarko E."/>
            <person name="Jarju S."/>
            <person name="Secka A."/>
            <person name="Antonio M."/>
            <person name="Oren A."/>
            <person name="Chaudhuri R."/>
            <person name="La Ragione R.M."/>
            <person name="Hildebrand F."/>
            <person name="Pallen M.J."/>
        </authorList>
    </citation>
    <scope>NUCLEOTIDE SEQUENCE [LARGE SCALE GENOMIC DNA]</scope>
    <source>
        <strain evidence="2 3">Sa4CUA7</strain>
    </source>
</reference>
<dbReference type="RefSeq" id="WP_191720003.1">
    <property type="nucleotide sequence ID" value="NZ_JACSQP010000013.1"/>
</dbReference>
<feature type="transmembrane region" description="Helical" evidence="1">
    <location>
        <begin position="81"/>
        <end position="100"/>
    </location>
</feature>
<feature type="transmembrane region" description="Helical" evidence="1">
    <location>
        <begin position="6"/>
        <end position="24"/>
    </location>
</feature>
<dbReference type="Proteomes" id="UP000648352">
    <property type="component" value="Unassembled WGS sequence"/>
</dbReference>
<accession>A0ABR8S5P7</accession>